<organism evidence="2 3">
    <name type="scientific">Sphaerosporella brunnea</name>
    <dbReference type="NCBI Taxonomy" id="1250544"/>
    <lineage>
        <taxon>Eukaryota</taxon>
        <taxon>Fungi</taxon>
        <taxon>Dikarya</taxon>
        <taxon>Ascomycota</taxon>
        <taxon>Pezizomycotina</taxon>
        <taxon>Pezizomycetes</taxon>
        <taxon>Pezizales</taxon>
        <taxon>Pyronemataceae</taxon>
        <taxon>Sphaerosporella</taxon>
    </lineage>
</organism>
<dbReference type="Proteomes" id="UP000326924">
    <property type="component" value="Unassembled WGS sequence"/>
</dbReference>
<evidence type="ECO:0000256" key="1">
    <source>
        <dbReference type="SAM" id="MobiDB-lite"/>
    </source>
</evidence>
<feature type="non-terminal residue" evidence="2">
    <location>
        <position position="105"/>
    </location>
</feature>
<feature type="compositionally biased region" description="Low complexity" evidence="1">
    <location>
        <begin position="23"/>
        <end position="32"/>
    </location>
</feature>
<accession>A0A5J5EG23</accession>
<evidence type="ECO:0000313" key="2">
    <source>
        <dbReference type="EMBL" id="KAA8893886.1"/>
    </source>
</evidence>
<evidence type="ECO:0000313" key="3">
    <source>
        <dbReference type="Proteomes" id="UP000326924"/>
    </source>
</evidence>
<feature type="compositionally biased region" description="Low complexity" evidence="1">
    <location>
        <begin position="91"/>
        <end position="105"/>
    </location>
</feature>
<keyword evidence="3" id="KW-1185">Reference proteome</keyword>
<name>A0A5J5EG23_9PEZI</name>
<gene>
    <name evidence="2" type="ORF">FN846DRAFT_977006</name>
</gene>
<dbReference type="AlphaFoldDB" id="A0A5J5EG23"/>
<reference evidence="2 3" key="1">
    <citation type="submission" date="2019-09" db="EMBL/GenBank/DDBJ databases">
        <title>Draft genome of the ectomycorrhizal ascomycete Sphaerosporella brunnea.</title>
        <authorList>
            <consortium name="DOE Joint Genome Institute"/>
            <person name="Benucci G.M."/>
            <person name="Marozzi G."/>
            <person name="Antonielli L."/>
            <person name="Sanchez S."/>
            <person name="Marco P."/>
            <person name="Wang X."/>
            <person name="Falini L.B."/>
            <person name="Barry K."/>
            <person name="Haridas S."/>
            <person name="Lipzen A."/>
            <person name="Labutti K."/>
            <person name="Grigoriev I.V."/>
            <person name="Murat C."/>
            <person name="Martin F."/>
            <person name="Albertini E."/>
            <person name="Donnini D."/>
            <person name="Bonito G."/>
        </authorList>
    </citation>
    <scope>NUCLEOTIDE SEQUENCE [LARGE SCALE GENOMIC DNA]</scope>
    <source>
        <strain evidence="2 3">Sb_GMNB300</strain>
    </source>
</reference>
<dbReference type="OrthoDB" id="4525115at2759"/>
<dbReference type="EMBL" id="VXIS01000393">
    <property type="protein sequence ID" value="KAA8893886.1"/>
    <property type="molecule type" value="Genomic_DNA"/>
</dbReference>
<feature type="region of interest" description="Disordered" evidence="1">
    <location>
        <begin position="86"/>
        <end position="105"/>
    </location>
</feature>
<feature type="compositionally biased region" description="Pro residues" evidence="1">
    <location>
        <begin position="1"/>
        <end position="14"/>
    </location>
</feature>
<evidence type="ECO:0008006" key="4">
    <source>
        <dbReference type="Google" id="ProtNLM"/>
    </source>
</evidence>
<dbReference type="InParanoid" id="A0A5J5EG23"/>
<feature type="region of interest" description="Disordered" evidence="1">
    <location>
        <begin position="1"/>
        <end position="43"/>
    </location>
</feature>
<comment type="caution">
    <text evidence="2">The sequence shown here is derived from an EMBL/GenBank/DDBJ whole genome shotgun (WGS) entry which is preliminary data.</text>
</comment>
<protein>
    <recommendedName>
        <fullName evidence="4">Myb-like domain-containing protein</fullName>
    </recommendedName>
</protein>
<sequence length="105" mass="11398">MDAPTPPPPGPPPANNHHHHQSHLPSPSTSSNRTIMKPRQWTEPEQRRLLLAIIEAANTRPHWPSVSALMGGDYNITSLRRQFSKLRKESTPTTAAPAAAAAAAT</sequence>
<proteinExistence type="predicted"/>